<dbReference type="Pfam" id="PF04434">
    <property type="entry name" value="SWIM"/>
    <property type="match status" value="1"/>
</dbReference>
<name>A0A3G4ZPJ2_9VIRU</name>
<dbReference type="GO" id="GO:0008270">
    <property type="term" value="F:zinc ion binding"/>
    <property type="evidence" value="ECO:0007669"/>
    <property type="project" value="InterPro"/>
</dbReference>
<protein>
    <submittedName>
        <fullName evidence="2">SWIM zinc finger protein</fullName>
    </submittedName>
</protein>
<dbReference type="InterPro" id="IPR007527">
    <property type="entry name" value="Znf_SWIM"/>
</dbReference>
<evidence type="ECO:0000313" key="2">
    <source>
        <dbReference type="EMBL" id="AYV76810.1"/>
    </source>
</evidence>
<dbReference type="PROSITE" id="PS50966">
    <property type="entry name" value="ZF_SWIM"/>
    <property type="match status" value="1"/>
</dbReference>
<organism evidence="2">
    <name type="scientific">Barrevirus sp</name>
    <dbReference type="NCBI Taxonomy" id="2487763"/>
    <lineage>
        <taxon>Viruses</taxon>
        <taxon>Varidnaviria</taxon>
        <taxon>Bamfordvirae</taxon>
        <taxon>Nucleocytoviricota</taxon>
        <taxon>Megaviricetes</taxon>
        <taxon>Imitervirales</taxon>
        <taxon>Mimiviridae</taxon>
        <taxon>Klosneuvirinae</taxon>
    </lineage>
</organism>
<gene>
    <name evidence="2" type="ORF">Barrevirus1_32</name>
</gene>
<accession>A0A3G4ZPJ2</accession>
<feature type="domain" description="SWIM-type" evidence="1">
    <location>
        <begin position="38"/>
        <end position="71"/>
    </location>
</feature>
<reference evidence="2" key="1">
    <citation type="submission" date="2018-10" db="EMBL/GenBank/DDBJ databases">
        <title>Hidden diversity of soil giant viruses.</title>
        <authorList>
            <person name="Schulz F."/>
            <person name="Alteio L."/>
            <person name="Goudeau D."/>
            <person name="Ryan E.M."/>
            <person name="Malmstrom R.R."/>
            <person name="Blanchard J."/>
            <person name="Woyke T."/>
        </authorList>
    </citation>
    <scope>NUCLEOTIDE SEQUENCE</scope>
    <source>
        <strain evidence="2">BAV1</strain>
    </source>
</reference>
<evidence type="ECO:0000259" key="1">
    <source>
        <dbReference type="PROSITE" id="PS50966"/>
    </source>
</evidence>
<dbReference type="EMBL" id="MK071998">
    <property type="protein sequence ID" value="AYV76810.1"/>
    <property type="molecule type" value="Genomic_DNA"/>
</dbReference>
<proteinExistence type="predicted"/>
<sequence>MDCRKVKAQIENITIASSSYNKDGTRSYTVTGSTGKQYNVEINEHPCCSCPDFVSRGSRCKHIYFVLKKSLNVSDKELDTFVLKKVVKRTELIYENLLSNTFTFVNSTELTDPIAGISAFIEKTYGESAAINLVKLFKDEMKQEDILKDKKFAGPYLVKVNDGLYDLHLRTINKVNNGWLFDNIIEKRKSERVGRFIFVKEE</sequence>